<dbReference type="SUPFAM" id="SSF46785">
    <property type="entry name" value="Winged helix' DNA-binding domain"/>
    <property type="match status" value="1"/>
</dbReference>
<sequence length="121" mass="13201">MKISAAESQIMDALWRAGPLTAEGVFAEVGQAQGWASGTVKTLITRLLKKKAIEGRREAGGYLYHPLISRSDYVLEESQGLVDRLFGGQVAPLVAHFAEQRALSPQDIAHLKKLIADLDDE</sequence>
<evidence type="ECO:0000256" key="2">
    <source>
        <dbReference type="ARBA" id="ARBA00023015"/>
    </source>
</evidence>
<name>A0A328A8U9_9CAUL</name>
<dbReference type="InterPro" id="IPR005650">
    <property type="entry name" value="BlaI_family"/>
</dbReference>
<gene>
    <name evidence="5" type="ORF">DJ018_17750</name>
</gene>
<reference evidence="6" key="1">
    <citation type="submission" date="2018-05" db="EMBL/GenBank/DDBJ databases">
        <authorList>
            <person name="Li X."/>
        </authorList>
    </citation>
    <scope>NUCLEOTIDE SEQUENCE [LARGE SCALE GENOMIC DNA]</scope>
    <source>
        <strain evidence="6">YIM 73061</strain>
    </source>
</reference>
<evidence type="ECO:0000313" key="5">
    <source>
        <dbReference type="EMBL" id="RAK51000.1"/>
    </source>
</evidence>
<dbReference type="EMBL" id="QFYR01000005">
    <property type="protein sequence ID" value="RAK51000.1"/>
    <property type="molecule type" value="Genomic_DNA"/>
</dbReference>
<dbReference type="GO" id="GO:0003677">
    <property type="term" value="F:DNA binding"/>
    <property type="evidence" value="ECO:0007669"/>
    <property type="project" value="UniProtKB-KW"/>
</dbReference>
<comment type="caution">
    <text evidence="5">The sequence shown here is derived from an EMBL/GenBank/DDBJ whole genome shotgun (WGS) entry which is preliminary data.</text>
</comment>
<dbReference type="PIRSF" id="PIRSF019455">
    <property type="entry name" value="CopR_AtkY"/>
    <property type="match status" value="1"/>
</dbReference>
<dbReference type="OrthoDB" id="279010at2"/>
<accession>A0A328A8U9</accession>
<dbReference type="Proteomes" id="UP000249725">
    <property type="component" value="Unassembled WGS sequence"/>
</dbReference>
<proteinExistence type="inferred from homology"/>
<protein>
    <submittedName>
        <fullName evidence="5">BlaI/MecI/CopY family transcriptional regulator</fullName>
    </submittedName>
</protein>
<keyword evidence="3" id="KW-0238">DNA-binding</keyword>
<evidence type="ECO:0000256" key="3">
    <source>
        <dbReference type="ARBA" id="ARBA00023125"/>
    </source>
</evidence>
<keyword evidence="6" id="KW-1185">Reference proteome</keyword>
<comment type="similarity">
    <text evidence="1">Belongs to the BlaI transcriptional regulatory family.</text>
</comment>
<keyword evidence="2" id="KW-0805">Transcription regulation</keyword>
<dbReference type="InterPro" id="IPR036390">
    <property type="entry name" value="WH_DNA-bd_sf"/>
</dbReference>
<dbReference type="Gene3D" id="1.10.4040.10">
    <property type="entry name" value="Penicillinase repressor domain"/>
    <property type="match status" value="1"/>
</dbReference>
<evidence type="ECO:0000313" key="6">
    <source>
        <dbReference type="Proteomes" id="UP000249725"/>
    </source>
</evidence>
<dbReference type="Pfam" id="PF03965">
    <property type="entry name" value="Penicillinase_R"/>
    <property type="match status" value="1"/>
</dbReference>
<organism evidence="5 6">
    <name type="scientific">Phenylobacterium deserti</name>
    <dbReference type="NCBI Taxonomy" id="1914756"/>
    <lineage>
        <taxon>Bacteria</taxon>
        <taxon>Pseudomonadati</taxon>
        <taxon>Pseudomonadota</taxon>
        <taxon>Alphaproteobacteria</taxon>
        <taxon>Caulobacterales</taxon>
        <taxon>Caulobacteraceae</taxon>
        <taxon>Phenylobacterium</taxon>
    </lineage>
</organism>
<dbReference type="RefSeq" id="WP_111516310.1">
    <property type="nucleotide sequence ID" value="NZ_QFYR01000005.1"/>
</dbReference>
<dbReference type="GO" id="GO:0045892">
    <property type="term" value="P:negative regulation of DNA-templated transcription"/>
    <property type="evidence" value="ECO:0007669"/>
    <property type="project" value="InterPro"/>
</dbReference>
<evidence type="ECO:0000256" key="4">
    <source>
        <dbReference type="ARBA" id="ARBA00023163"/>
    </source>
</evidence>
<dbReference type="InterPro" id="IPR036388">
    <property type="entry name" value="WH-like_DNA-bd_sf"/>
</dbReference>
<dbReference type="AlphaFoldDB" id="A0A328A8U9"/>
<evidence type="ECO:0000256" key="1">
    <source>
        <dbReference type="ARBA" id="ARBA00011046"/>
    </source>
</evidence>
<dbReference type="Gene3D" id="1.10.10.10">
    <property type="entry name" value="Winged helix-like DNA-binding domain superfamily/Winged helix DNA-binding domain"/>
    <property type="match status" value="1"/>
</dbReference>
<keyword evidence="4" id="KW-0804">Transcription</keyword>